<dbReference type="EMBL" id="CP001737">
    <property type="protein sequence ID" value="ACV79973.1"/>
    <property type="molecule type" value="Genomic_DNA"/>
</dbReference>
<proteinExistence type="predicted"/>
<evidence type="ECO:0000313" key="2">
    <source>
        <dbReference type="EMBL" id="ACV79973.1"/>
    </source>
</evidence>
<dbReference type="HOGENOM" id="CLU_2012813_0_0_11"/>
<keyword evidence="3" id="KW-1185">Reference proteome</keyword>
<dbReference type="InParanoid" id="C8XFJ6"/>
<gene>
    <name evidence="2" type="ordered locus">Namu_3661</name>
</gene>
<organism evidence="2 3">
    <name type="scientific">Nakamurella multipartita (strain ATCC 700099 / DSM 44233 / CIP 104796 / JCM 9543 / NBRC 105858 / Y-104)</name>
    <name type="common">Microsphaera multipartita</name>
    <dbReference type="NCBI Taxonomy" id="479431"/>
    <lineage>
        <taxon>Bacteria</taxon>
        <taxon>Bacillati</taxon>
        <taxon>Actinomycetota</taxon>
        <taxon>Actinomycetes</taxon>
        <taxon>Nakamurellales</taxon>
        <taxon>Nakamurellaceae</taxon>
        <taxon>Nakamurella</taxon>
    </lineage>
</organism>
<dbReference type="KEGG" id="nml:Namu_3661"/>
<reference evidence="3" key="1">
    <citation type="submission" date="2009-09" db="EMBL/GenBank/DDBJ databases">
        <title>The complete genome of Nakamurella multipartita DSM 44233.</title>
        <authorList>
            <consortium name="US DOE Joint Genome Institute (JGI-PGF)"/>
            <person name="Lucas S."/>
            <person name="Copeland A."/>
            <person name="Lapidus A."/>
            <person name="Glavina del Rio T."/>
            <person name="Dalin E."/>
            <person name="Tice H."/>
            <person name="Bruce D."/>
            <person name="Goodwin L."/>
            <person name="Pitluck S."/>
            <person name="Kyrpides N."/>
            <person name="Mavromatis K."/>
            <person name="Ivanova N."/>
            <person name="Ovchinnikova G."/>
            <person name="Sims D."/>
            <person name="Meincke L."/>
            <person name="Brettin T."/>
            <person name="Detter J.C."/>
            <person name="Han C."/>
            <person name="Larimer F."/>
            <person name="Land M."/>
            <person name="Hauser L."/>
            <person name="Markowitz V."/>
            <person name="Cheng J.-F."/>
            <person name="Hugenholtz P."/>
            <person name="Woyke T."/>
            <person name="Wu D."/>
            <person name="Klenk H.-P."/>
            <person name="Eisen J.A."/>
        </authorList>
    </citation>
    <scope>NUCLEOTIDE SEQUENCE [LARGE SCALE GENOMIC DNA]</scope>
    <source>
        <strain evidence="3">ATCC 700099 / DSM 44233 / CIP 104796 / JCM 9543 / NBRC 105858 / Y-104</strain>
    </source>
</reference>
<accession>C8XFJ6</accession>
<dbReference type="AlphaFoldDB" id="C8XFJ6"/>
<evidence type="ECO:0000256" key="1">
    <source>
        <dbReference type="SAM" id="MobiDB-lite"/>
    </source>
</evidence>
<feature type="region of interest" description="Disordered" evidence="1">
    <location>
        <begin position="86"/>
        <end position="123"/>
    </location>
</feature>
<dbReference type="Proteomes" id="UP000002218">
    <property type="component" value="Chromosome"/>
</dbReference>
<sequence>MAGRVDTGTALSAGAVDAQFWALVCEDEEWLELEFAGIVSEPAESRVRVVCRWLGLVVDRARSSGRRGRADARGRGRRWALGGWWPPGGLRRQRSPPAGVRSSSVASDEGRSVRSQVDEGICV</sequence>
<reference evidence="2 3" key="2">
    <citation type="journal article" date="2010" name="Stand. Genomic Sci.">
        <title>Complete genome sequence of Nakamurella multipartita type strain (Y-104).</title>
        <authorList>
            <person name="Tice H."/>
            <person name="Mayilraj S."/>
            <person name="Sims D."/>
            <person name="Lapidus A."/>
            <person name="Nolan M."/>
            <person name="Lucas S."/>
            <person name="Glavina Del Rio T."/>
            <person name="Copeland A."/>
            <person name="Cheng J.F."/>
            <person name="Meincke L."/>
            <person name="Bruce D."/>
            <person name="Goodwin L."/>
            <person name="Pitluck S."/>
            <person name="Ivanova N."/>
            <person name="Mavromatis K."/>
            <person name="Ovchinnikova G."/>
            <person name="Pati A."/>
            <person name="Chen A."/>
            <person name="Palaniappan K."/>
            <person name="Land M."/>
            <person name="Hauser L."/>
            <person name="Chang Y.J."/>
            <person name="Jeffries C.D."/>
            <person name="Detter J.C."/>
            <person name="Brettin T."/>
            <person name="Rohde M."/>
            <person name="Goker M."/>
            <person name="Bristow J."/>
            <person name="Eisen J.A."/>
            <person name="Markowitz V."/>
            <person name="Hugenholtz P."/>
            <person name="Kyrpides N.C."/>
            <person name="Klenk H.P."/>
            <person name="Chen F."/>
        </authorList>
    </citation>
    <scope>NUCLEOTIDE SEQUENCE [LARGE SCALE GENOMIC DNA]</scope>
    <source>
        <strain evidence="3">ATCC 700099 / DSM 44233 / CIP 104796 / JCM 9543 / NBRC 105858 / Y-104</strain>
    </source>
</reference>
<protein>
    <submittedName>
        <fullName evidence="2">Uncharacterized protein</fullName>
    </submittedName>
</protein>
<name>C8XFJ6_NAKMY</name>
<evidence type="ECO:0000313" key="3">
    <source>
        <dbReference type="Proteomes" id="UP000002218"/>
    </source>
</evidence>